<gene>
    <name evidence="10" type="ORF">ACFFSY_09235</name>
</gene>
<feature type="transmembrane region" description="Helical" evidence="9">
    <location>
        <begin position="211"/>
        <end position="231"/>
    </location>
</feature>
<evidence type="ECO:0000256" key="7">
    <source>
        <dbReference type="ARBA" id="ARBA00023136"/>
    </source>
</evidence>
<comment type="similarity">
    <text evidence="2">Belongs to the AzlC family.</text>
</comment>
<keyword evidence="11" id="KW-1185">Reference proteome</keyword>
<proteinExistence type="inferred from homology"/>
<feature type="compositionally biased region" description="Low complexity" evidence="8">
    <location>
        <begin position="235"/>
        <end position="247"/>
    </location>
</feature>
<feature type="transmembrane region" description="Helical" evidence="9">
    <location>
        <begin position="170"/>
        <end position="190"/>
    </location>
</feature>
<comment type="caution">
    <text evidence="10">The sequence shown here is derived from an EMBL/GenBank/DDBJ whole genome shotgun (WGS) entry which is preliminary data.</text>
</comment>
<feature type="region of interest" description="Disordered" evidence="8">
    <location>
        <begin position="235"/>
        <end position="257"/>
    </location>
</feature>
<reference evidence="10 11" key="1">
    <citation type="submission" date="2024-09" db="EMBL/GenBank/DDBJ databases">
        <authorList>
            <person name="Sun Q."/>
            <person name="Mori K."/>
        </authorList>
    </citation>
    <scope>NUCLEOTIDE SEQUENCE [LARGE SCALE GENOMIC DNA]</scope>
    <source>
        <strain evidence="10 11">TISTR 2452</strain>
    </source>
</reference>
<keyword evidence="5 9" id="KW-0812">Transmembrane</keyword>
<dbReference type="Proteomes" id="UP001589747">
    <property type="component" value="Unassembled WGS sequence"/>
</dbReference>
<feature type="transmembrane region" description="Helical" evidence="9">
    <location>
        <begin position="46"/>
        <end position="68"/>
    </location>
</feature>
<keyword evidence="6 9" id="KW-1133">Transmembrane helix</keyword>
<dbReference type="Pfam" id="PF03591">
    <property type="entry name" value="AzlC"/>
    <property type="match status" value="1"/>
</dbReference>
<keyword evidence="3" id="KW-0813">Transport</keyword>
<keyword evidence="4" id="KW-1003">Cell membrane</keyword>
<sequence>MTGALRNWEQVKSGLADSVPIVMGYIPACITFGLVGKTLSLGNWEVFLLSALVYAGASQFIGAKLLAAGTAAPVVLLLTLVVNLRYFFIGMSFRQKLDAGAKRWHRALVGFGLTEEVYAIGMMSKANRSRGASLPLPYLIALELPPYAVTLLATWIGIVVAGYVPAQYLGALNTSLYALLIALIVPQLLGSRRNAAICLSAALASWLLQDVLGSATVLAAMFIGAGVGVIIPQAGAGSAPSGRASAANTDNGRSEAH</sequence>
<feature type="transmembrane region" description="Helical" evidence="9">
    <location>
        <begin position="74"/>
        <end position="93"/>
    </location>
</feature>
<dbReference type="PANTHER" id="PTHR34979">
    <property type="entry name" value="INNER MEMBRANE PROTEIN YGAZ"/>
    <property type="match status" value="1"/>
</dbReference>
<dbReference type="RefSeq" id="WP_377493055.1">
    <property type="nucleotide sequence ID" value="NZ_JBHMDO010000017.1"/>
</dbReference>
<keyword evidence="7 9" id="KW-0472">Membrane</keyword>
<dbReference type="PANTHER" id="PTHR34979:SF1">
    <property type="entry name" value="INNER MEMBRANE PROTEIN YGAZ"/>
    <property type="match status" value="1"/>
</dbReference>
<feature type="transmembrane region" description="Helical" evidence="9">
    <location>
        <begin position="138"/>
        <end position="164"/>
    </location>
</feature>
<evidence type="ECO:0000256" key="1">
    <source>
        <dbReference type="ARBA" id="ARBA00004651"/>
    </source>
</evidence>
<evidence type="ECO:0000313" key="11">
    <source>
        <dbReference type="Proteomes" id="UP001589747"/>
    </source>
</evidence>
<protein>
    <submittedName>
        <fullName evidence="10">AzlC family ABC transporter permease</fullName>
    </submittedName>
</protein>
<evidence type="ECO:0000313" key="10">
    <source>
        <dbReference type="EMBL" id="MFB9326092.1"/>
    </source>
</evidence>
<accession>A0ABV5KPP3</accession>
<evidence type="ECO:0000256" key="2">
    <source>
        <dbReference type="ARBA" id="ARBA00010735"/>
    </source>
</evidence>
<feature type="transmembrane region" description="Helical" evidence="9">
    <location>
        <begin position="20"/>
        <end position="39"/>
    </location>
</feature>
<evidence type="ECO:0000256" key="8">
    <source>
        <dbReference type="SAM" id="MobiDB-lite"/>
    </source>
</evidence>
<comment type="subcellular location">
    <subcellularLocation>
        <location evidence="1">Cell membrane</location>
        <topology evidence="1">Multi-pass membrane protein</topology>
    </subcellularLocation>
</comment>
<organism evidence="10 11">
    <name type="scientific">Paenibacillus aurantiacus</name>
    <dbReference type="NCBI Taxonomy" id="1936118"/>
    <lineage>
        <taxon>Bacteria</taxon>
        <taxon>Bacillati</taxon>
        <taxon>Bacillota</taxon>
        <taxon>Bacilli</taxon>
        <taxon>Bacillales</taxon>
        <taxon>Paenibacillaceae</taxon>
        <taxon>Paenibacillus</taxon>
    </lineage>
</organism>
<dbReference type="InterPro" id="IPR011606">
    <property type="entry name" value="Brnchd-chn_aa_trnsp_permease"/>
</dbReference>
<evidence type="ECO:0000256" key="4">
    <source>
        <dbReference type="ARBA" id="ARBA00022475"/>
    </source>
</evidence>
<evidence type="ECO:0000256" key="5">
    <source>
        <dbReference type="ARBA" id="ARBA00022692"/>
    </source>
</evidence>
<evidence type="ECO:0000256" key="9">
    <source>
        <dbReference type="SAM" id="Phobius"/>
    </source>
</evidence>
<evidence type="ECO:0000256" key="6">
    <source>
        <dbReference type="ARBA" id="ARBA00022989"/>
    </source>
</evidence>
<name>A0ABV5KPP3_9BACL</name>
<evidence type="ECO:0000256" key="3">
    <source>
        <dbReference type="ARBA" id="ARBA00022448"/>
    </source>
</evidence>
<dbReference type="EMBL" id="JBHMDO010000017">
    <property type="protein sequence ID" value="MFB9326092.1"/>
    <property type="molecule type" value="Genomic_DNA"/>
</dbReference>